<evidence type="ECO:0000313" key="2">
    <source>
        <dbReference type="EMBL" id="KAJ2865057.1"/>
    </source>
</evidence>
<dbReference type="Proteomes" id="UP001140074">
    <property type="component" value="Unassembled WGS sequence"/>
</dbReference>
<accession>A0A9W8IIT1</accession>
<protein>
    <recommendedName>
        <fullName evidence="1">AAA-ATPase-like domain-containing protein</fullName>
    </recommendedName>
</protein>
<name>A0A9W8IIT1_9FUNG</name>
<gene>
    <name evidence="2" type="ORF">GGH94_002462</name>
</gene>
<evidence type="ECO:0000259" key="1">
    <source>
        <dbReference type="Pfam" id="PF09820"/>
    </source>
</evidence>
<keyword evidence="3" id="KW-1185">Reference proteome</keyword>
<dbReference type="PANTHER" id="PTHR34825">
    <property type="entry name" value="CONSERVED PROTEIN, WITH A WEAK D-GALACTARATE DEHYDRATASE/ALTRONATE HYDROLASE DOMAIN"/>
    <property type="match status" value="1"/>
</dbReference>
<comment type="caution">
    <text evidence="2">The sequence shown here is derived from an EMBL/GenBank/DDBJ whole genome shotgun (WGS) entry which is preliminary data.</text>
</comment>
<organism evidence="2 3">
    <name type="scientific">Coemansia aciculifera</name>
    <dbReference type="NCBI Taxonomy" id="417176"/>
    <lineage>
        <taxon>Eukaryota</taxon>
        <taxon>Fungi</taxon>
        <taxon>Fungi incertae sedis</taxon>
        <taxon>Zoopagomycota</taxon>
        <taxon>Kickxellomycotina</taxon>
        <taxon>Kickxellomycetes</taxon>
        <taxon>Kickxellales</taxon>
        <taxon>Kickxellaceae</taxon>
        <taxon>Coemansia</taxon>
    </lineage>
</organism>
<dbReference type="AlphaFoldDB" id="A0A9W8IIT1"/>
<reference evidence="2" key="1">
    <citation type="submission" date="2022-07" db="EMBL/GenBank/DDBJ databases">
        <title>Phylogenomic reconstructions and comparative analyses of Kickxellomycotina fungi.</title>
        <authorList>
            <person name="Reynolds N.K."/>
            <person name="Stajich J.E."/>
            <person name="Barry K."/>
            <person name="Grigoriev I.V."/>
            <person name="Crous P."/>
            <person name="Smith M.E."/>
        </authorList>
    </citation>
    <scope>NUCLEOTIDE SEQUENCE</scope>
    <source>
        <strain evidence="2">RSA 476</strain>
    </source>
</reference>
<evidence type="ECO:0000313" key="3">
    <source>
        <dbReference type="Proteomes" id="UP001140074"/>
    </source>
</evidence>
<sequence>MDFSHSLPSTAEAATSILWGNVISACKGSMEYFDTLANTFQEGNLGRFASIGDMKLAIRGIQEAHEKFRTDSSITGSGCGGFLKALMEVLYNCPGGQGSVVTIDEYDKPIFYALHELGISEEAREDIANVYSQFYTTIFKNNPYLRLGLMVGVFKVPLSGVLSEENSANVFQARTGFFWGKLSANPFDMAFNLTAAEVYYLVCDHVNQHDPSKFAAGVDLFKRDLLVFCFKHFDGYVYGRQRFIFNMHALLSFLRDIREAVSIDFIKPAGDKPYWTSTGSTSMIRSLRTKDASLFRMYANRLINEYYLSSAYQYGNRSTKGALESRILSENMHLAMFNDITHSHEANQSFGIDTESLDKLANNCLNAQTDDYQN</sequence>
<dbReference type="InterPro" id="IPR018631">
    <property type="entry name" value="AAA-ATPase-like_dom"/>
</dbReference>
<dbReference type="PANTHER" id="PTHR34825:SF1">
    <property type="entry name" value="AAA-ATPASE-LIKE DOMAIN-CONTAINING PROTEIN"/>
    <property type="match status" value="1"/>
</dbReference>
<dbReference type="EMBL" id="JANBUY010000069">
    <property type="protein sequence ID" value="KAJ2865057.1"/>
    <property type="molecule type" value="Genomic_DNA"/>
</dbReference>
<proteinExistence type="predicted"/>
<feature type="domain" description="AAA-ATPase-like" evidence="1">
    <location>
        <begin position="61"/>
        <end position="161"/>
    </location>
</feature>
<dbReference type="Pfam" id="PF09820">
    <property type="entry name" value="AAA-ATPase_like"/>
    <property type="match status" value="1"/>
</dbReference>